<dbReference type="Gene3D" id="3.30.70.100">
    <property type="match status" value="1"/>
</dbReference>
<protein>
    <submittedName>
        <fullName evidence="2">NIPSNAP protein</fullName>
    </submittedName>
</protein>
<evidence type="ECO:0000313" key="3">
    <source>
        <dbReference type="Proteomes" id="UP000236723"/>
    </source>
</evidence>
<evidence type="ECO:0000259" key="1">
    <source>
        <dbReference type="Pfam" id="PF07978"/>
    </source>
</evidence>
<dbReference type="RefSeq" id="WP_103937622.1">
    <property type="nucleotide sequence ID" value="NZ_FNVO01000004.1"/>
</dbReference>
<dbReference type="Pfam" id="PF07978">
    <property type="entry name" value="NIPSNAP"/>
    <property type="match status" value="1"/>
</dbReference>
<dbReference type="AlphaFoldDB" id="A0A1H5YTK2"/>
<organism evidence="2 3">
    <name type="scientific">Thermomonospora echinospora</name>
    <dbReference type="NCBI Taxonomy" id="1992"/>
    <lineage>
        <taxon>Bacteria</taxon>
        <taxon>Bacillati</taxon>
        <taxon>Actinomycetota</taxon>
        <taxon>Actinomycetes</taxon>
        <taxon>Streptosporangiales</taxon>
        <taxon>Thermomonosporaceae</taxon>
        <taxon>Thermomonospora</taxon>
    </lineage>
</organism>
<dbReference type="InterPro" id="IPR011008">
    <property type="entry name" value="Dimeric_a/b-barrel"/>
</dbReference>
<reference evidence="3" key="1">
    <citation type="submission" date="2016-10" db="EMBL/GenBank/DDBJ databases">
        <authorList>
            <person name="Varghese N."/>
            <person name="Submissions S."/>
        </authorList>
    </citation>
    <scope>NUCLEOTIDE SEQUENCE [LARGE SCALE GENOMIC DNA]</scope>
    <source>
        <strain evidence="3">DSM 43163</strain>
    </source>
</reference>
<accession>A0A1H5YTK2</accession>
<keyword evidence="3" id="KW-1185">Reference proteome</keyword>
<dbReference type="SUPFAM" id="SSF54909">
    <property type="entry name" value="Dimeric alpha+beta barrel"/>
    <property type="match status" value="1"/>
</dbReference>
<name>A0A1H5YTK2_9ACTN</name>
<evidence type="ECO:0000313" key="2">
    <source>
        <dbReference type="EMBL" id="SEG26825.1"/>
    </source>
</evidence>
<dbReference type="EMBL" id="FNVO01000004">
    <property type="protein sequence ID" value="SEG26825.1"/>
    <property type="molecule type" value="Genomic_DNA"/>
</dbReference>
<dbReference type="Proteomes" id="UP000236723">
    <property type="component" value="Unassembled WGS sequence"/>
</dbReference>
<feature type="domain" description="NIPSNAP" evidence="1">
    <location>
        <begin position="6"/>
        <end position="79"/>
    </location>
</feature>
<sequence>MARTTQLRVYTVREGLLDEWADKWRELIVPLRLEFGFEIHGAWLDREKNQFVWVLSYAGPEGFAERNAQYWASPKREQMELDPKDYLLETEKREVDSVL</sequence>
<gene>
    <name evidence="2" type="ORF">SAMN04489712_104151</name>
</gene>
<dbReference type="OrthoDB" id="5188748at2"/>
<proteinExistence type="predicted"/>
<dbReference type="InterPro" id="IPR012577">
    <property type="entry name" value="NIPSNAP"/>
</dbReference>